<organism evidence="1 2">
    <name type="scientific">Paramecium sonneborni</name>
    <dbReference type="NCBI Taxonomy" id="65129"/>
    <lineage>
        <taxon>Eukaryota</taxon>
        <taxon>Sar</taxon>
        <taxon>Alveolata</taxon>
        <taxon>Ciliophora</taxon>
        <taxon>Intramacronucleata</taxon>
        <taxon>Oligohymenophorea</taxon>
        <taxon>Peniculida</taxon>
        <taxon>Parameciidae</taxon>
        <taxon>Paramecium</taxon>
    </lineage>
</organism>
<name>A0A8S1MSZ0_9CILI</name>
<dbReference type="AlphaFoldDB" id="A0A8S1MSZ0"/>
<dbReference type="OrthoDB" id="294005at2759"/>
<comment type="caution">
    <text evidence="1">The sequence shown here is derived from an EMBL/GenBank/DDBJ whole genome shotgun (WGS) entry which is preliminary data.</text>
</comment>
<proteinExistence type="predicted"/>
<evidence type="ECO:0000313" key="2">
    <source>
        <dbReference type="Proteomes" id="UP000692954"/>
    </source>
</evidence>
<keyword evidence="2" id="KW-1185">Reference proteome</keyword>
<gene>
    <name evidence="1" type="ORF">PSON_ATCC_30995.1.T0370095</name>
</gene>
<protein>
    <submittedName>
        <fullName evidence="1">Uncharacterized protein</fullName>
    </submittedName>
</protein>
<accession>A0A8S1MSZ0</accession>
<reference evidence="1" key="1">
    <citation type="submission" date="2021-01" db="EMBL/GenBank/DDBJ databases">
        <authorList>
            <consortium name="Genoscope - CEA"/>
            <person name="William W."/>
        </authorList>
    </citation>
    <scope>NUCLEOTIDE SEQUENCE</scope>
</reference>
<sequence length="96" mass="11371">MQNQKRVYKKVEKYKREALIFLVYKQGQKIKEASQNLDIKYAVAKTIVIAFRKKYILKKREIISTKKCRFQPRVNQKSVHQIISKIGGECVNVIQE</sequence>
<dbReference type="EMBL" id="CAJJDN010000037">
    <property type="protein sequence ID" value="CAD8078064.1"/>
    <property type="molecule type" value="Genomic_DNA"/>
</dbReference>
<evidence type="ECO:0000313" key="1">
    <source>
        <dbReference type="EMBL" id="CAD8078064.1"/>
    </source>
</evidence>
<dbReference type="Proteomes" id="UP000692954">
    <property type="component" value="Unassembled WGS sequence"/>
</dbReference>